<evidence type="ECO:0000313" key="3">
    <source>
        <dbReference type="Proteomes" id="UP000464468"/>
    </source>
</evidence>
<dbReference type="Proteomes" id="UP000464468">
    <property type="component" value="Chromosome"/>
</dbReference>
<name>A0A7Z2NV31_9SPHN</name>
<sequence length="462" mass="49248">MAVAARRAMLLALTLLTLAVPALPAAAQSAAPPPAPASPGQTPCEQARVCASGLSAAQVFAVAEAQAAAGRIAAAETLLRGLTRDPNGDIRAEARFRLSVLAEARGDRAAAIAWLKELIDEKPGAPRPRLELARLLALAGDEAGARRELRRAGAAGLPEDVARVVDRFALALRSSRPIGGAFELALAPDSNINRATSLQSVDTVVAPLVLSPDARARSGIGVSLSGQGFARAALSDRIEWLSRVSARADLYGRSQFNDVVLTLATGPELRAGGTRLRPALVGTRRWFGGVRFSDAVGGSFNLLRPLDRTSQIEAELTLLDSRFPAIPAQDGVLADLNIAYDRAFSPRFSGRVGARITRQDAREAFLANRTVAFDLLASRAFGKQLLFLQAVGSRLQGDARDPLFGAVRRDTRVDLTAGLILRRFTLHGLAPLIRITRTSSSSTIPIFDFSRTRVEFALSREF</sequence>
<dbReference type="Gene3D" id="1.25.40.10">
    <property type="entry name" value="Tetratricopeptide repeat domain"/>
    <property type="match status" value="1"/>
</dbReference>
<dbReference type="Pfam" id="PF14559">
    <property type="entry name" value="TPR_19"/>
    <property type="match status" value="1"/>
</dbReference>
<gene>
    <name evidence="2" type="ORF">GVO57_02890</name>
</gene>
<dbReference type="KEGG" id="schy:GVO57_02890"/>
<evidence type="ECO:0000256" key="1">
    <source>
        <dbReference type="SAM" id="SignalP"/>
    </source>
</evidence>
<proteinExistence type="predicted"/>
<dbReference type="EMBL" id="CP047895">
    <property type="protein sequence ID" value="QHL89964.1"/>
    <property type="molecule type" value="Genomic_DNA"/>
</dbReference>
<feature type="signal peptide" evidence="1">
    <location>
        <begin position="1"/>
        <end position="27"/>
    </location>
</feature>
<dbReference type="RefSeq" id="WP_160591689.1">
    <property type="nucleotide sequence ID" value="NZ_CP047895.1"/>
</dbReference>
<dbReference type="AlphaFoldDB" id="A0A7Z2NV31"/>
<feature type="chain" id="PRO_5031269475" evidence="1">
    <location>
        <begin position="28"/>
        <end position="462"/>
    </location>
</feature>
<organism evidence="2 3">
    <name type="scientific">Sphingomonas changnyeongensis</name>
    <dbReference type="NCBI Taxonomy" id="2698679"/>
    <lineage>
        <taxon>Bacteria</taxon>
        <taxon>Pseudomonadati</taxon>
        <taxon>Pseudomonadota</taxon>
        <taxon>Alphaproteobacteria</taxon>
        <taxon>Sphingomonadales</taxon>
        <taxon>Sphingomonadaceae</taxon>
        <taxon>Sphingomonas</taxon>
    </lineage>
</organism>
<dbReference type="SUPFAM" id="SSF48452">
    <property type="entry name" value="TPR-like"/>
    <property type="match status" value="1"/>
</dbReference>
<evidence type="ECO:0000313" key="2">
    <source>
        <dbReference type="EMBL" id="QHL89964.1"/>
    </source>
</evidence>
<keyword evidence="3" id="KW-1185">Reference proteome</keyword>
<reference evidence="2 3" key="1">
    <citation type="submission" date="2020-01" db="EMBL/GenBank/DDBJ databases">
        <title>Sphingomonas sp. C33 whole genome sequece.</title>
        <authorList>
            <person name="Park C."/>
        </authorList>
    </citation>
    <scope>NUCLEOTIDE SEQUENCE [LARGE SCALE GENOMIC DNA]</scope>
    <source>
        <strain evidence="2 3">C33</strain>
    </source>
</reference>
<protein>
    <submittedName>
        <fullName evidence="2">DUF560 domain-containing protein</fullName>
    </submittedName>
</protein>
<dbReference type="InterPro" id="IPR011990">
    <property type="entry name" value="TPR-like_helical_dom_sf"/>
</dbReference>
<accession>A0A7Z2NV31</accession>
<keyword evidence="1" id="KW-0732">Signal</keyword>